<evidence type="ECO:0000256" key="1">
    <source>
        <dbReference type="SAM" id="MobiDB-lite"/>
    </source>
</evidence>
<dbReference type="EMBL" id="ALBS01000157">
    <property type="protein sequence ID" value="EJT49771.1"/>
    <property type="molecule type" value="Genomic_DNA"/>
</dbReference>
<feature type="compositionally biased region" description="Polar residues" evidence="1">
    <location>
        <begin position="109"/>
        <end position="119"/>
    </location>
</feature>
<feature type="compositionally biased region" description="Polar residues" evidence="1">
    <location>
        <begin position="137"/>
        <end position="151"/>
    </location>
</feature>
<dbReference type="Proteomes" id="UP000002748">
    <property type="component" value="Unassembled WGS sequence"/>
</dbReference>
<gene>
    <name evidence="3" type="ORF">A1Q1_01085</name>
</gene>
<evidence type="ECO:0000313" key="4">
    <source>
        <dbReference type="Proteomes" id="UP000002748"/>
    </source>
</evidence>
<dbReference type="KEGG" id="tasa:A1Q1_01085"/>
<dbReference type="HOGENOM" id="CLU_785708_0_0_1"/>
<proteinExistence type="predicted"/>
<feature type="region of interest" description="Disordered" evidence="1">
    <location>
        <begin position="101"/>
        <end position="151"/>
    </location>
</feature>
<feature type="chain" id="PRO_5003784727" evidence="2">
    <location>
        <begin position="21"/>
        <end position="353"/>
    </location>
</feature>
<sequence length="353" mass="36531">MLPTITWSIAALGLAGSTAAGEYDLYTFLLSSPLERRQQTRTCNGQTVFQTCPDGRTCAPSGFYCCGLADSRAGCSVSHSSGLTLTPASLPPLGTGAIPAPMPTGGTSGQRRVVSTNGQRSRRVEPEEVEVSDEWEQTMSCDPSSAGQRTNSTQAKMEMEISTDVAGITIASQSSSSEGELKLSLGGVEVAKEQVEQLQQPTGQGGTTTGCEVTFKWSREASLGDLSQKLEISWTWPILQKRQDQGGQWGQIDQIVVFGDREALKQVTLGKSYNPDNDGGDGGSSSTSSGPSSSGAAAPAETSAASASASGSNTSVPQQSAVPAPERPSSGALATWTTGWGVLLVLGLGAVLD</sequence>
<reference evidence="3 4" key="1">
    <citation type="journal article" date="2012" name="Eukaryot. Cell">
        <title>Draft genome sequence of CBS 2479, the standard type strain of Trichosporon asahii.</title>
        <authorList>
            <person name="Yang R.Y."/>
            <person name="Li H.T."/>
            <person name="Zhu H."/>
            <person name="Zhou G.P."/>
            <person name="Wang M."/>
            <person name="Wang L."/>
        </authorList>
    </citation>
    <scope>NUCLEOTIDE SEQUENCE [LARGE SCALE GENOMIC DNA]</scope>
    <source>
        <strain evidence="4">ATCC 90039 / CBS 2479 / JCM 2466 / KCTC 7840 / NCYC 2677 / UAMH 7654</strain>
    </source>
</reference>
<accession>J5T8S8</accession>
<feature type="compositionally biased region" description="Acidic residues" evidence="1">
    <location>
        <begin position="127"/>
        <end position="136"/>
    </location>
</feature>
<evidence type="ECO:0000256" key="2">
    <source>
        <dbReference type="SAM" id="SignalP"/>
    </source>
</evidence>
<dbReference type="AlphaFoldDB" id="J5T8S8"/>
<dbReference type="GeneID" id="25984599"/>
<protein>
    <submittedName>
        <fullName evidence="3">Uncharacterized protein</fullName>
    </submittedName>
</protein>
<feature type="region of interest" description="Disordered" evidence="1">
    <location>
        <begin position="270"/>
        <end position="333"/>
    </location>
</feature>
<organism evidence="3 4">
    <name type="scientific">Trichosporon asahii var. asahii (strain ATCC 90039 / CBS 2479 / JCM 2466 / KCTC 7840 / NBRC 103889/ NCYC 2677 / UAMH 7654)</name>
    <name type="common">Yeast</name>
    <dbReference type="NCBI Taxonomy" id="1186058"/>
    <lineage>
        <taxon>Eukaryota</taxon>
        <taxon>Fungi</taxon>
        <taxon>Dikarya</taxon>
        <taxon>Basidiomycota</taxon>
        <taxon>Agaricomycotina</taxon>
        <taxon>Tremellomycetes</taxon>
        <taxon>Trichosporonales</taxon>
        <taxon>Trichosporonaceae</taxon>
        <taxon>Trichosporon</taxon>
    </lineage>
</organism>
<feature type="compositionally biased region" description="Low complexity" evidence="1">
    <location>
        <begin position="284"/>
        <end position="315"/>
    </location>
</feature>
<feature type="signal peptide" evidence="2">
    <location>
        <begin position="1"/>
        <end position="20"/>
    </location>
</feature>
<dbReference type="RefSeq" id="XP_014180841.1">
    <property type="nucleotide sequence ID" value="XM_014325366.1"/>
</dbReference>
<keyword evidence="2" id="KW-0732">Signal</keyword>
<name>J5T8S8_TRIAS</name>
<evidence type="ECO:0000313" key="3">
    <source>
        <dbReference type="EMBL" id="EJT49771.1"/>
    </source>
</evidence>
<dbReference type="VEuPathDB" id="FungiDB:A1Q1_01085"/>
<comment type="caution">
    <text evidence="3">The sequence shown here is derived from an EMBL/GenBank/DDBJ whole genome shotgun (WGS) entry which is preliminary data.</text>
</comment>